<accession>A0A812I794</accession>
<proteinExistence type="predicted"/>
<keyword evidence="2" id="KW-1185">Reference proteome</keyword>
<evidence type="ECO:0000313" key="1">
    <source>
        <dbReference type="EMBL" id="CAE7021604.1"/>
    </source>
</evidence>
<dbReference type="Proteomes" id="UP000604046">
    <property type="component" value="Unassembled WGS sequence"/>
</dbReference>
<dbReference type="OrthoDB" id="479537at2759"/>
<comment type="caution">
    <text evidence="1">The sequence shown here is derived from an EMBL/GenBank/DDBJ whole genome shotgun (WGS) entry which is preliminary data.</text>
</comment>
<protein>
    <submittedName>
        <fullName evidence="1">Uncharacterized protein</fullName>
    </submittedName>
</protein>
<evidence type="ECO:0000313" key="2">
    <source>
        <dbReference type="Proteomes" id="UP000604046"/>
    </source>
</evidence>
<reference evidence="1" key="1">
    <citation type="submission" date="2021-02" db="EMBL/GenBank/DDBJ databases">
        <authorList>
            <person name="Dougan E. K."/>
            <person name="Rhodes N."/>
            <person name="Thang M."/>
            <person name="Chan C."/>
        </authorList>
    </citation>
    <scope>NUCLEOTIDE SEQUENCE</scope>
</reference>
<gene>
    <name evidence="1" type="ORF">SNAT2548_LOCUS2862</name>
</gene>
<dbReference type="AlphaFoldDB" id="A0A812I794"/>
<name>A0A812I794_9DINO</name>
<sequence>MEDRLWSSLQESGCSCVPLIRKFYATPWHVACAVDDADDCAILIGQATEGLDQSDLEREGELLWTWISGQTDMLKRLQLKILSKARKVEAFVRDTPAASDVYSQQVSGSIELQKKVSRSQIRWLSGNTGSPAEAEKVAKKFWGMVLVQIMLEAKLPICDVPADTEEQRANFAFRALGVRRSKTLRNRARCWKKARQWFQNVKNVVFPKIAGDVLDYLVFLEQEVGTKTCIDEFMAALSVLEDAGQVPTPAQLSKDRLVVSASKSYMADLKEGRTSHKQAPPLTVSMLVALEIFVCAQENPTYGRCLAWACLICVWACMRVSDLQGIDVNRLFLYASGLKGVLTEVPFFIRRDANLSGQVTDQTWQNSGTTLVPSACYLFWTGHSMRHVLPTLAATFGEPKERRDYLGRWHVGLQQSADYIHTCRQIVHDVQRLVCAHLSGGAPGYDEDELFDQLAAWLRGRGEDPDPLIRPFKILRSVNGHTVLNQRWPLLDNSAFGLVPEPPVTAVENPDVGSKPSPFWASVSRHSRHRRLHIRDGCWVCPSSCFQVEDIWEVTPSVADSFCKLCYRDQGADTLSSSSGDSSSTEIGILRMMSRVDVWLSCDLSPWRWTGIDFCASDPTCI</sequence>
<organism evidence="1 2">
    <name type="scientific">Symbiodinium natans</name>
    <dbReference type="NCBI Taxonomy" id="878477"/>
    <lineage>
        <taxon>Eukaryota</taxon>
        <taxon>Sar</taxon>
        <taxon>Alveolata</taxon>
        <taxon>Dinophyceae</taxon>
        <taxon>Suessiales</taxon>
        <taxon>Symbiodiniaceae</taxon>
        <taxon>Symbiodinium</taxon>
    </lineage>
</organism>
<dbReference type="EMBL" id="CAJNDS010000171">
    <property type="protein sequence ID" value="CAE7021604.1"/>
    <property type="molecule type" value="Genomic_DNA"/>
</dbReference>